<feature type="domain" description="Cyclin-like" evidence="6">
    <location>
        <begin position="152"/>
        <end position="230"/>
    </location>
</feature>
<dbReference type="InterPro" id="IPR039361">
    <property type="entry name" value="Cyclin"/>
</dbReference>
<dbReference type="FunFam" id="1.10.472.10:FF:000013">
    <property type="entry name" value="Cyclin A1"/>
    <property type="match status" value="1"/>
</dbReference>
<organism evidence="8 9">
    <name type="scientific">Camellia sinensis var. sinensis</name>
    <name type="common">China tea</name>
    <dbReference type="NCBI Taxonomy" id="542762"/>
    <lineage>
        <taxon>Eukaryota</taxon>
        <taxon>Viridiplantae</taxon>
        <taxon>Streptophyta</taxon>
        <taxon>Embryophyta</taxon>
        <taxon>Tracheophyta</taxon>
        <taxon>Spermatophyta</taxon>
        <taxon>Magnoliopsida</taxon>
        <taxon>eudicotyledons</taxon>
        <taxon>Gunneridae</taxon>
        <taxon>Pentapetalae</taxon>
        <taxon>asterids</taxon>
        <taxon>Ericales</taxon>
        <taxon>Theaceae</taxon>
        <taxon>Camellia</taxon>
    </lineage>
</organism>
<dbReference type="Pfam" id="PF02984">
    <property type="entry name" value="Cyclin_C"/>
    <property type="match status" value="1"/>
</dbReference>
<protein>
    <recommendedName>
        <fullName evidence="10">Cyclin N-terminal domain-containing protein</fullName>
    </recommendedName>
</protein>
<dbReference type="InterPro" id="IPR036915">
    <property type="entry name" value="Cyclin-like_sf"/>
</dbReference>
<dbReference type="EMBL" id="SDRB02007770">
    <property type="protein sequence ID" value="THG10682.1"/>
    <property type="molecule type" value="Genomic_DNA"/>
</dbReference>
<comment type="similarity">
    <text evidence="1">Belongs to the cyclin family. Cyclin AB subfamily.</text>
</comment>
<evidence type="ECO:0000256" key="4">
    <source>
        <dbReference type="ARBA" id="ARBA00023306"/>
    </source>
</evidence>
<keyword evidence="4" id="KW-0131">Cell cycle</keyword>
<evidence type="ECO:0000259" key="6">
    <source>
        <dbReference type="SMART" id="SM00385"/>
    </source>
</evidence>
<evidence type="ECO:0000313" key="8">
    <source>
        <dbReference type="EMBL" id="THG10682.1"/>
    </source>
</evidence>
<evidence type="ECO:0008006" key="10">
    <source>
        <dbReference type="Google" id="ProtNLM"/>
    </source>
</evidence>
<evidence type="ECO:0000256" key="2">
    <source>
        <dbReference type="ARBA" id="ARBA00022618"/>
    </source>
</evidence>
<dbReference type="InterPro" id="IPR004367">
    <property type="entry name" value="Cyclin_C-dom"/>
</dbReference>
<dbReference type="SMART" id="SM01332">
    <property type="entry name" value="Cyclin_C"/>
    <property type="match status" value="1"/>
</dbReference>
<evidence type="ECO:0000259" key="7">
    <source>
        <dbReference type="SMART" id="SM01332"/>
    </source>
</evidence>
<feature type="domain" description="Cyclin C-terminal" evidence="7">
    <location>
        <begin position="99"/>
        <end position="261"/>
    </location>
</feature>
<dbReference type="Pfam" id="PF00134">
    <property type="entry name" value="Cyclin_N"/>
    <property type="match status" value="1"/>
</dbReference>
<reference evidence="8 9" key="1">
    <citation type="journal article" date="2018" name="Proc. Natl. Acad. Sci. U.S.A.">
        <title>Draft genome sequence of Camellia sinensis var. sinensis provides insights into the evolution of the tea genome and tea quality.</title>
        <authorList>
            <person name="Wei C."/>
            <person name="Yang H."/>
            <person name="Wang S."/>
            <person name="Zhao J."/>
            <person name="Liu C."/>
            <person name="Gao L."/>
            <person name="Xia E."/>
            <person name="Lu Y."/>
            <person name="Tai Y."/>
            <person name="She G."/>
            <person name="Sun J."/>
            <person name="Cao H."/>
            <person name="Tong W."/>
            <person name="Gao Q."/>
            <person name="Li Y."/>
            <person name="Deng W."/>
            <person name="Jiang X."/>
            <person name="Wang W."/>
            <person name="Chen Q."/>
            <person name="Zhang S."/>
            <person name="Li H."/>
            <person name="Wu J."/>
            <person name="Wang P."/>
            <person name="Li P."/>
            <person name="Shi C."/>
            <person name="Zheng F."/>
            <person name="Jian J."/>
            <person name="Huang B."/>
            <person name="Shan D."/>
            <person name="Shi M."/>
            <person name="Fang C."/>
            <person name="Yue Y."/>
            <person name="Li F."/>
            <person name="Li D."/>
            <person name="Wei S."/>
            <person name="Han B."/>
            <person name="Jiang C."/>
            <person name="Yin Y."/>
            <person name="Xia T."/>
            <person name="Zhang Z."/>
            <person name="Bennetzen J.L."/>
            <person name="Zhao S."/>
            <person name="Wan X."/>
        </authorList>
    </citation>
    <scope>NUCLEOTIDE SEQUENCE [LARGE SCALE GENOMIC DNA]</scope>
    <source>
        <strain evidence="9">cv. Shuchazao</strain>
        <tissue evidence="8">Leaf</tissue>
    </source>
</reference>
<proteinExistence type="inferred from homology"/>
<dbReference type="Proteomes" id="UP000306102">
    <property type="component" value="Unassembled WGS sequence"/>
</dbReference>
<evidence type="ECO:0000313" key="9">
    <source>
        <dbReference type="Proteomes" id="UP000306102"/>
    </source>
</evidence>
<dbReference type="InterPro" id="IPR013763">
    <property type="entry name" value="Cyclin-like_dom"/>
</dbReference>
<dbReference type="PANTHER" id="PTHR10177">
    <property type="entry name" value="CYCLINS"/>
    <property type="match status" value="1"/>
</dbReference>
<dbReference type="Gene3D" id="1.10.472.10">
    <property type="entry name" value="Cyclin-like"/>
    <property type="match status" value="2"/>
</dbReference>
<dbReference type="SUPFAM" id="SSF47954">
    <property type="entry name" value="Cyclin-like"/>
    <property type="match status" value="2"/>
</dbReference>
<comment type="caution">
    <text evidence="8">The sequence shown here is derived from an EMBL/GenBank/DDBJ whole genome shotgun (WGS) entry which is preliminary data.</text>
</comment>
<keyword evidence="9" id="KW-1185">Reference proteome</keyword>
<feature type="domain" description="Cyclin-like" evidence="6">
    <location>
        <begin position="82"/>
        <end position="151"/>
    </location>
</feature>
<dbReference type="AlphaFoldDB" id="A0A4S4E419"/>
<sequence length="275" mass="32361">MEEPEICAANVFEIYQDMDSKRKISKSVVLMYLRYTSIIRTLIRNRKFRFGFIEEVKRRPLLDYVEMARKDVSPNMRAILVDWLVKVAEEYELHSDTLHLSIFYIHRFFSMNDLNRKYEKINHPPMDEFCYPTDNAYTKKEVVKMEADILKHLKFEIPNLKLEFLGYYLAELSLLENDCVILLPTLVAASVVFLSRFTIQPKLHPWSSALQDFSSYKPADLKECVLIIHDLQLSKRRGSLVASRNKYKQYEFKCISTLSSPQGIPNSFFEDVQDS</sequence>
<dbReference type="InterPro" id="IPR006671">
    <property type="entry name" value="Cyclin_N"/>
</dbReference>
<evidence type="ECO:0000256" key="1">
    <source>
        <dbReference type="ARBA" id="ARBA00006955"/>
    </source>
</evidence>
<dbReference type="SMART" id="SM00385">
    <property type="entry name" value="CYCLIN"/>
    <property type="match status" value="2"/>
</dbReference>
<keyword evidence="3 5" id="KW-0195">Cyclin</keyword>
<name>A0A4S4E419_CAMSN</name>
<gene>
    <name evidence="8" type="ORF">TEA_010378</name>
</gene>
<dbReference type="STRING" id="542762.A0A4S4E419"/>
<keyword evidence="2" id="KW-0132">Cell division</keyword>
<dbReference type="GO" id="GO:0051301">
    <property type="term" value="P:cell division"/>
    <property type="evidence" value="ECO:0007669"/>
    <property type="project" value="UniProtKB-KW"/>
</dbReference>
<accession>A0A4S4E419</accession>
<evidence type="ECO:0000256" key="3">
    <source>
        <dbReference type="ARBA" id="ARBA00023127"/>
    </source>
</evidence>
<evidence type="ECO:0000256" key="5">
    <source>
        <dbReference type="RuleBase" id="RU000383"/>
    </source>
</evidence>